<keyword evidence="2" id="KW-1185">Reference proteome</keyword>
<protein>
    <recommendedName>
        <fullName evidence="3">RecT family protein</fullName>
    </recommendedName>
</protein>
<evidence type="ECO:0000313" key="2">
    <source>
        <dbReference type="Proteomes" id="UP000093412"/>
    </source>
</evidence>
<dbReference type="Proteomes" id="UP000093412">
    <property type="component" value="Unassembled WGS sequence"/>
</dbReference>
<dbReference type="EMBL" id="MAQA01000024">
    <property type="protein sequence ID" value="OCI31072.1"/>
    <property type="molecule type" value="Genomic_DNA"/>
</dbReference>
<organism evidence="1 2">
    <name type="scientific">Oerskovia enterophila</name>
    <dbReference type="NCBI Taxonomy" id="43678"/>
    <lineage>
        <taxon>Bacteria</taxon>
        <taxon>Bacillati</taxon>
        <taxon>Actinomycetota</taxon>
        <taxon>Actinomycetes</taxon>
        <taxon>Micrococcales</taxon>
        <taxon>Cellulomonadaceae</taxon>
        <taxon>Oerskovia</taxon>
    </lineage>
</organism>
<name>A0ABX2Y438_9CELL</name>
<proteinExistence type="predicted"/>
<comment type="caution">
    <text evidence="1">The sequence shown here is derived from an EMBL/GenBank/DDBJ whole genome shotgun (WGS) entry which is preliminary data.</text>
</comment>
<gene>
    <name evidence="1" type="ORF">OERS_22830</name>
</gene>
<dbReference type="RefSeq" id="WP_068625827.1">
    <property type="nucleotide sequence ID" value="NZ_MAQA01000024.1"/>
</dbReference>
<reference evidence="1 2" key="1">
    <citation type="submission" date="2016-06" db="EMBL/GenBank/DDBJ databases">
        <title>Genome sequence of Oerskovia enterophila DSM 43852.</title>
        <authorList>
            <person name="Poehlein A."/>
            <person name="Jag V."/>
            <person name="Bengelsdorf F.R."/>
            <person name="Daniel R."/>
            <person name="Duerre P."/>
        </authorList>
    </citation>
    <scope>NUCLEOTIDE SEQUENCE [LARGE SCALE GENOMIC DNA]</scope>
    <source>
        <strain evidence="1 2">DSM 43852</strain>
    </source>
</reference>
<evidence type="ECO:0000313" key="1">
    <source>
        <dbReference type="EMBL" id="OCI31072.1"/>
    </source>
</evidence>
<accession>A0ABX2Y438</accession>
<evidence type="ECO:0008006" key="3">
    <source>
        <dbReference type="Google" id="ProtNLM"/>
    </source>
</evidence>
<sequence length="270" mass="28847">MTDLVTTTAALPLAEQWRFAETVSASSILPRPYRDDPGAVLVAVNLGAAMGLAPAESLYRIHVIEGKPSASAELIAANVRRAGHRLRVQGDDQSARAEIVRADDPDFVYTATWTIEKARAAGLSTKDVWKKYASAMLKARAITECARTACPEALYGVTYTEEEAREAAPAEPARRESAADVLASAVEPMPDAEPTITPDQLRTLHASFGEFGIATRDDGLAYASQVIGRIVGSTKELTKSEASAVIDNLKRDIANLPVAEVEPEADEVAS</sequence>